<comment type="caution">
    <text evidence="1">The sequence shown here is derived from an EMBL/GenBank/DDBJ whole genome shotgun (WGS) entry which is preliminary data.</text>
</comment>
<reference evidence="1 2" key="1">
    <citation type="submission" date="2015-04" db="EMBL/GenBank/DDBJ databases">
        <title>Lasius niger genome sequencing.</title>
        <authorList>
            <person name="Konorov E.A."/>
            <person name="Nikitin M.A."/>
            <person name="Kirill M.V."/>
            <person name="Chang P."/>
        </authorList>
    </citation>
    <scope>NUCLEOTIDE SEQUENCE [LARGE SCALE GENOMIC DNA]</scope>
    <source>
        <tissue evidence="1">Whole</tissue>
    </source>
</reference>
<sequence length="73" mass="8512">MFVSAVRRKPIEITAASVAVPPNIEWNNVWLNPSARSAWIWDVWTDMFWAEDVSSMRVLSTRLGRPEGRIQRR</sequence>
<keyword evidence="2" id="KW-1185">Reference proteome</keyword>
<keyword evidence="1" id="KW-0946">Virion</keyword>
<proteinExistence type="predicted"/>
<evidence type="ECO:0000313" key="1">
    <source>
        <dbReference type="EMBL" id="KMQ91070.1"/>
    </source>
</evidence>
<dbReference type="PaxDb" id="67767-A0A0J7NEZ0"/>
<dbReference type="EMBL" id="LBMM01005948">
    <property type="protein sequence ID" value="KMQ91070.1"/>
    <property type="molecule type" value="Genomic_DNA"/>
</dbReference>
<protein>
    <submittedName>
        <fullName evidence="1">Envelope glycoprotein</fullName>
    </submittedName>
</protein>
<dbReference type="Proteomes" id="UP000036403">
    <property type="component" value="Unassembled WGS sequence"/>
</dbReference>
<name>A0A0J7NEZ0_LASNI</name>
<accession>A0A0J7NEZ0</accession>
<keyword evidence="1" id="KW-0261">Viral envelope protein</keyword>
<organism evidence="1 2">
    <name type="scientific">Lasius niger</name>
    <name type="common">Black garden ant</name>
    <dbReference type="NCBI Taxonomy" id="67767"/>
    <lineage>
        <taxon>Eukaryota</taxon>
        <taxon>Metazoa</taxon>
        <taxon>Ecdysozoa</taxon>
        <taxon>Arthropoda</taxon>
        <taxon>Hexapoda</taxon>
        <taxon>Insecta</taxon>
        <taxon>Pterygota</taxon>
        <taxon>Neoptera</taxon>
        <taxon>Endopterygota</taxon>
        <taxon>Hymenoptera</taxon>
        <taxon>Apocrita</taxon>
        <taxon>Aculeata</taxon>
        <taxon>Formicoidea</taxon>
        <taxon>Formicidae</taxon>
        <taxon>Formicinae</taxon>
        <taxon>Lasius</taxon>
        <taxon>Lasius</taxon>
    </lineage>
</organism>
<gene>
    <name evidence="1" type="ORF">RF55_9111</name>
</gene>
<evidence type="ECO:0000313" key="2">
    <source>
        <dbReference type="Proteomes" id="UP000036403"/>
    </source>
</evidence>
<dbReference type="AlphaFoldDB" id="A0A0J7NEZ0"/>